<protein>
    <submittedName>
        <fullName evidence="1">Uncharacterized protein</fullName>
    </submittedName>
</protein>
<dbReference type="STRING" id="416169.RHOFW104T7_10255"/>
<dbReference type="Proteomes" id="UP000076131">
    <property type="component" value="Unassembled WGS sequence"/>
</dbReference>
<organism evidence="1 2">
    <name type="scientific">Rhodanobacter thiooxydans</name>
    <dbReference type="NCBI Taxonomy" id="416169"/>
    <lineage>
        <taxon>Bacteria</taxon>
        <taxon>Pseudomonadati</taxon>
        <taxon>Pseudomonadota</taxon>
        <taxon>Gammaproteobacteria</taxon>
        <taxon>Lysobacterales</taxon>
        <taxon>Rhodanobacteraceae</taxon>
        <taxon>Rhodanobacter</taxon>
    </lineage>
</organism>
<comment type="caution">
    <text evidence="1">The sequence shown here is derived from an EMBL/GenBank/DDBJ whole genome shotgun (WGS) entry which is preliminary data.</text>
</comment>
<reference evidence="1 2" key="1">
    <citation type="journal article" date="2016" name="MBio">
        <title>Lateral Gene Transfer in a Heavy Metal-Contaminated-Groundwater Microbial Community.</title>
        <authorList>
            <person name="Hemme C.L."/>
            <person name="Green S.J."/>
            <person name="Rishishwar L."/>
            <person name="Prakash O."/>
            <person name="Pettenato A."/>
            <person name="Chakraborty R."/>
            <person name="Deutschbauer A.M."/>
            <person name="Van Nostrand J.D."/>
            <person name="Wu L."/>
            <person name="He Z."/>
            <person name="Jordan I.K."/>
            <person name="Hazen T.C."/>
            <person name="Arkin A.P."/>
            <person name="Kostka J.E."/>
            <person name="Zhou J."/>
        </authorList>
    </citation>
    <scope>NUCLEOTIDE SEQUENCE [LARGE SCALE GENOMIC DNA]</scope>
    <source>
        <strain evidence="1 2">FW104-T7</strain>
    </source>
</reference>
<dbReference type="EMBL" id="LVJS01000033">
    <property type="protein sequence ID" value="KZC24094.1"/>
    <property type="molecule type" value="Genomic_DNA"/>
</dbReference>
<evidence type="ECO:0000313" key="2">
    <source>
        <dbReference type="Proteomes" id="UP000076131"/>
    </source>
</evidence>
<dbReference type="RefSeq" id="WP_008438366.1">
    <property type="nucleotide sequence ID" value="NZ_LVJS01000033.1"/>
</dbReference>
<accession>A0A154QIV4</accession>
<evidence type="ECO:0000313" key="1">
    <source>
        <dbReference type="EMBL" id="KZC24094.1"/>
    </source>
</evidence>
<gene>
    <name evidence="1" type="ORF">RHOFW104T7_10255</name>
</gene>
<dbReference type="eggNOG" id="ENOG502Z7PQ">
    <property type="taxonomic scope" value="Bacteria"/>
</dbReference>
<name>A0A154QIV4_9GAMM</name>
<sequence>MATATEAGQPRARDFFKELKPLPNDLARYQYLHRLMPLLSDDDRKQARQFLAFADANLGLYRAAISDFPFASAGRADLAMPSPAQWQAVNAVDAITRLAANRRIVMVNEAHHDPHTRLLTLALLPRLRALGFTHFAAEALDKSDTELAHRGYALATSGSEYLREPLYGDIVREAIRLGFVIVPYESSDMTPQIRENSQADNLYRRVFMADPAARLFVHAGYAHIDKAPGGLGEDVRPMAMELKRLSGFDPLSINQTVFSGVDPARQSPHYRQLIAAFHPARAAVLLNRENGKPWSAYPQRNDVSVILPPTSDTPRPDWLSSDQRRHAWPIDTTLCARTRPCVIEATPPNEPDDATPADRYTLLDVRERAALYLRPGEYRVRAWGASGKTLGERRVSIGR</sequence>
<keyword evidence="2" id="KW-1185">Reference proteome</keyword>
<proteinExistence type="predicted"/>
<dbReference type="AlphaFoldDB" id="A0A154QIV4"/>